<reference evidence="1" key="2">
    <citation type="submission" date="2020-06" db="EMBL/GenBank/DDBJ databases">
        <title>Helianthus annuus Genome sequencing and assembly Release 2.</title>
        <authorList>
            <person name="Gouzy J."/>
            <person name="Langlade N."/>
            <person name="Munos S."/>
        </authorList>
    </citation>
    <scope>NUCLEOTIDE SEQUENCE</scope>
    <source>
        <tissue evidence="1">Leaves</tissue>
    </source>
</reference>
<proteinExistence type="predicted"/>
<gene>
    <name evidence="1" type="ORF">HanXRQr2_Chr11g0475651</name>
</gene>
<comment type="caution">
    <text evidence="1">The sequence shown here is derived from an EMBL/GenBank/DDBJ whole genome shotgun (WGS) entry which is preliminary data.</text>
</comment>
<dbReference type="EMBL" id="MNCJ02000326">
    <property type="protein sequence ID" value="KAF5780759.1"/>
    <property type="molecule type" value="Genomic_DNA"/>
</dbReference>
<evidence type="ECO:0000313" key="1">
    <source>
        <dbReference type="EMBL" id="KAF5780759.1"/>
    </source>
</evidence>
<dbReference type="Proteomes" id="UP000215914">
    <property type="component" value="Unassembled WGS sequence"/>
</dbReference>
<keyword evidence="2" id="KW-1185">Reference proteome</keyword>
<name>A0A9K3HLR7_HELAN</name>
<reference evidence="1" key="1">
    <citation type="journal article" date="2017" name="Nature">
        <title>The sunflower genome provides insights into oil metabolism, flowering and Asterid evolution.</title>
        <authorList>
            <person name="Badouin H."/>
            <person name="Gouzy J."/>
            <person name="Grassa C.J."/>
            <person name="Murat F."/>
            <person name="Staton S.E."/>
            <person name="Cottret L."/>
            <person name="Lelandais-Briere C."/>
            <person name="Owens G.L."/>
            <person name="Carrere S."/>
            <person name="Mayjonade B."/>
            <person name="Legrand L."/>
            <person name="Gill N."/>
            <person name="Kane N.C."/>
            <person name="Bowers J.E."/>
            <person name="Hubner S."/>
            <person name="Bellec A."/>
            <person name="Berard A."/>
            <person name="Berges H."/>
            <person name="Blanchet N."/>
            <person name="Boniface M.C."/>
            <person name="Brunel D."/>
            <person name="Catrice O."/>
            <person name="Chaidir N."/>
            <person name="Claudel C."/>
            <person name="Donnadieu C."/>
            <person name="Faraut T."/>
            <person name="Fievet G."/>
            <person name="Helmstetter N."/>
            <person name="King M."/>
            <person name="Knapp S.J."/>
            <person name="Lai Z."/>
            <person name="Le Paslier M.C."/>
            <person name="Lippi Y."/>
            <person name="Lorenzon L."/>
            <person name="Mandel J.R."/>
            <person name="Marage G."/>
            <person name="Marchand G."/>
            <person name="Marquand E."/>
            <person name="Bret-Mestries E."/>
            <person name="Morien E."/>
            <person name="Nambeesan S."/>
            <person name="Nguyen T."/>
            <person name="Pegot-Espagnet P."/>
            <person name="Pouilly N."/>
            <person name="Raftis F."/>
            <person name="Sallet E."/>
            <person name="Schiex T."/>
            <person name="Thomas J."/>
            <person name="Vandecasteele C."/>
            <person name="Vares D."/>
            <person name="Vear F."/>
            <person name="Vautrin S."/>
            <person name="Crespi M."/>
            <person name="Mangin B."/>
            <person name="Burke J.M."/>
            <person name="Salse J."/>
            <person name="Munos S."/>
            <person name="Vincourt P."/>
            <person name="Rieseberg L.H."/>
            <person name="Langlade N.B."/>
        </authorList>
    </citation>
    <scope>NUCLEOTIDE SEQUENCE</scope>
    <source>
        <tissue evidence="1">Leaves</tissue>
    </source>
</reference>
<dbReference type="Gramene" id="mRNA:HanXRQr2_Chr11g0475651">
    <property type="protein sequence ID" value="CDS:HanXRQr2_Chr11g0475651.1"/>
    <property type="gene ID" value="HanXRQr2_Chr11g0475651"/>
</dbReference>
<organism evidence="1 2">
    <name type="scientific">Helianthus annuus</name>
    <name type="common">Common sunflower</name>
    <dbReference type="NCBI Taxonomy" id="4232"/>
    <lineage>
        <taxon>Eukaryota</taxon>
        <taxon>Viridiplantae</taxon>
        <taxon>Streptophyta</taxon>
        <taxon>Embryophyta</taxon>
        <taxon>Tracheophyta</taxon>
        <taxon>Spermatophyta</taxon>
        <taxon>Magnoliopsida</taxon>
        <taxon>eudicotyledons</taxon>
        <taxon>Gunneridae</taxon>
        <taxon>Pentapetalae</taxon>
        <taxon>asterids</taxon>
        <taxon>campanulids</taxon>
        <taxon>Asterales</taxon>
        <taxon>Asteraceae</taxon>
        <taxon>Asteroideae</taxon>
        <taxon>Heliantheae alliance</taxon>
        <taxon>Heliantheae</taxon>
        <taxon>Helianthus</taxon>
    </lineage>
</organism>
<dbReference type="AlphaFoldDB" id="A0A9K3HLR7"/>
<accession>A0A9K3HLR7</accession>
<protein>
    <submittedName>
        <fullName evidence="1">Uncharacterized protein</fullName>
    </submittedName>
</protein>
<evidence type="ECO:0000313" key="2">
    <source>
        <dbReference type="Proteomes" id="UP000215914"/>
    </source>
</evidence>
<sequence length="63" mass="6784">MKQLHIITDYGTQKASTTISTSFTKSYSLSMLVSFPSSSGTVPDILLSSTDLINNIIVVTNSK</sequence>